<keyword evidence="1" id="KW-1133">Transmembrane helix</keyword>
<feature type="transmembrane region" description="Helical" evidence="1">
    <location>
        <begin position="34"/>
        <end position="51"/>
    </location>
</feature>
<evidence type="ECO:0000256" key="1">
    <source>
        <dbReference type="SAM" id="Phobius"/>
    </source>
</evidence>
<dbReference type="Proteomes" id="UP000219338">
    <property type="component" value="Unassembled WGS sequence"/>
</dbReference>
<keyword evidence="3" id="KW-1185">Reference proteome</keyword>
<keyword evidence="1" id="KW-0812">Transmembrane</keyword>
<name>A0A284QRL3_ARMOS</name>
<dbReference type="OrthoDB" id="2867805at2759"/>
<evidence type="ECO:0000313" key="2">
    <source>
        <dbReference type="EMBL" id="SJK99087.1"/>
    </source>
</evidence>
<keyword evidence="1" id="KW-0472">Membrane</keyword>
<dbReference type="OMA" id="KEYTIVY"/>
<sequence length="179" mass="20476">MESDLPTHDQPRSTMIVTFTSAVLQAVGAGTKEYTIVYGILFYFFFIHPLVSPSNIIGRLNITVDNTSALFNDHRDILIAEEMRLAELRADVLTLIREDREASQQVSVTSAHSLMIYASEKKNTWKKALQYDKDINELKARMEIMLLKDAEEHGRLLVERHRVSRQGIFARAGQFFSIM</sequence>
<organism evidence="2 3">
    <name type="scientific">Armillaria ostoyae</name>
    <name type="common">Armillaria root rot fungus</name>
    <dbReference type="NCBI Taxonomy" id="47428"/>
    <lineage>
        <taxon>Eukaryota</taxon>
        <taxon>Fungi</taxon>
        <taxon>Dikarya</taxon>
        <taxon>Basidiomycota</taxon>
        <taxon>Agaricomycotina</taxon>
        <taxon>Agaricomycetes</taxon>
        <taxon>Agaricomycetidae</taxon>
        <taxon>Agaricales</taxon>
        <taxon>Marasmiineae</taxon>
        <taxon>Physalacriaceae</taxon>
        <taxon>Armillaria</taxon>
    </lineage>
</organism>
<dbReference type="AlphaFoldDB" id="A0A284QRL3"/>
<dbReference type="EMBL" id="FUEG01000001">
    <property type="protein sequence ID" value="SJK99087.1"/>
    <property type="molecule type" value="Genomic_DNA"/>
</dbReference>
<accession>A0A284QRL3</accession>
<gene>
    <name evidence="2" type="ORF">ARMOST_02373</name>
</gene>
<reference evidence="3" key="1">
    <citation type="journal article" date="2017" name="Nat. Ecol. Evol.">
        <title>Genome expansion and lineage-specific genetic innovations in the forest pathogenic fungi Armillaria.</title>
        <authorList>
            <person name="Sipos G."/>
            <person name="Prasanna A.N."/>
            <person name="Walter M.C."/>
            <person name="O'Connor E."/>
            <person name="Balint B."/>
            <person name="Krizsan K."/>
            <person name="Kiss B."/>
            <person name="Hess J."/>
            <person name="Varga T."/>
            <person name="Slot J."/>
            <person name="Riley R."/>
            <person name="Boka B."/>
            <person name="Rigling D."/>
            <person name="Barry K."/>
            <person name="Lee J."/>
            <person name="Mihaltcheva S."/>
            <person name="LaButti K."/>
            <person name="Lipzen A."/>
            <person name="Waldron R."/>
            <person name="Moloney N.M."/>
            <person name="Sperisen C."/>
            <person name="Kredics L."/>
            <person name="Vagvoelgyi C."/>
            <person name="Patrignani A."/>
            <person name="Fitzpatrick D."/>
            <person name="Nagy I."/>
            <person name="Doyle S."/>
            <person name="Anderson J.B."/>
            <person name="Grigoriev I.V."/>
            <person name="Gueldener U."/>
            <person name="Muensterkoetter M."/>
            <person name="Nagy L.G."/>
        </authorList>
    </citation>
    <scope>NUCLEOTIDE SEQUENCE [LARGE SCALE GENOMIC DNA]</scope>
    <source>
        <strain evidence="3">C18/9</strain>
    </source>
</reference>
<protein>
    <submittedName>
        <fullName evidence="2">Uncharacterized protein</fullName>
    </submittedName>
</protein>
<evidence type="ECO:0000313" key="3">
    <source>
        <dbReference type="Proteomes" id="UP000219338"/>
    </source>
</evidence>
<proteinExistence type="predicted"/>